<evidence type="ECO:0008006" key="4">
    <source>
        <dbReference type="Google" id="ProtNLM"/>
    </source>
</evidence>
<dbReference type="AlphaFoldDB" id="A0A1R0XNH9"/>
<accession>A0A1R0XNH9</accession>
<evidence type="ECO:0000313" key="3">
    <source>
        <dbReference type="Proteomes" id="UP000187439"/>
    </source>
</evidence>
<dbReference type="Proteomes" id="UP000187439">
    <property type="component" value="Unassembled WGS sequence"/>
</dbReference>
<reference evidence="2 3" key="1">
    <citation type="submission" date="2016-10" db="EMBL/GenBank/DDBJ databases">
        <title>Paenibacillus species isolates.</title>
        <authorList>
            <person name="Beno S.M."/>
        </authorList>
    </citation>
    <scope>NUCLEOTIDE SEQUENCE [LARGE SCALE GENOMIC DNA]</scope>
    <source>
        <strain evidence="2 3">FSL H7-0710</strain>
    </source>
</reference>
<dbReference type="Pfam" id="PF08680">
    <property type="entry name" value="DUF1779"/>
    <property type="match status" value="1"/>
</dbReference>
<dbReference type="EMBL" id="MPTC01000028">
    <property type="protein sequence ID" value="OMD36648.1"/>
    <property type="molecule type" value="Genomic_DNA"/>
</dbReference>
<proteinExistence type="predicted"/>
<evidence type="ECO:0000313" key="2">
    <source>
        <dbReference type="EMBL" id="OMD36648.1"/>
    </source>
</evidence>
<comment type="caution">
    <text evidence="2">The sequence shown here is derived from an EMBL/GenBank/DDBJ whole genome shotgun (WGS) entry which is preliminary data.</text>
</comment>
<dbReference type="Gene3D" id="3.30.360.40">
    <property type="entry name" value="YwmB-like"/>
    <property type="match status" value="1"/>
</dbReference>
<name>A0A1R0XNH9_9BACL</name>
<sequence>MGYVEESKGKRHDAGRKSGIKGMLLVFILCCTALLLAGFRGEGEKESSQIAQLKKSLPLLTSLGKSVTVPGSPLRLVLKWQGEFNGDGLEAGVTATNLSDDLGLGETSREDGGEHLTYRSSAEKAGFQTTMFWSELGNGRSYVIVTLETPDLLNAPDLQAEAEEAGAKLQKVGITAEWNTSLQGAAKEQEHPQKALLLTEQNMYAQLPDLKVQESYEDETTASHTYSTSALLHSVISGNHEVVLQAAIHQDAKEGSSRVTIGLPLITIEY</sequence>
<gene>
    <name evidence="2" type="ORF">BSK52_23875</name>
</gene>
<protein>
    <recommendedName>
        <fullName evidence="4">TATA-box binding protein</fullName>
    </recommendedName>
</protein>
<dbReference type="InterPro" id="IPR014794">
    <property type="entry name" value="DUF1779"/>
</dbReference>
<evidence type="ECO:0000256" key="1">
    <source>
        <dbReference type="SAM" id="Phobius"/>
    </source>
</evidence>
<organism evidence="2 3">
    <name type="scientific">Paenibacillus odorifer</name>
    <dbReference type="NCBI Taxonomy" id="189426"/>
    <lineage>
        <taxon>Bacteria</taxon>
        <taxon>Bacillati</taxon>
        <taxon>Bacillota</taxon>
        <taxon>Bacilli</taxon>
        <taxon>Bacillales</taxon>
        <taxon>Paenibacillaceae</taxon>
        <taxon>Paenibacillus</taxon>
    </lineage>
</organism>
<keyword evidence="1" id="KW-0812">Transmembrane</keyword>
<keyword evidence="1" id="KW-0472">Membrane</keyword>
<feature type="transmembrane region" description="Helical" evidence="1">
    <location>
        <begin position="20"/>
        <end position="39"/>
    </location>
</feature>
<keyword evidence="1" id="KW-1133">Transmembrane helix</keyword>